<reference evidence="2 3" key="1">
    <citation type="journal article" date="2019" name="Int. J. Syst. Evol. Microbiol.">
        <title>The Global Catalogue of Microorganisms (GCM) 10K type strain sequencing project: providing services to taxonomists for standard genome sequencing and annotation.</title>
        <authorList>
            <consortium name="The Broad Institute Genomics Platform"/>
            <consortium name="The Broad Institute Genome Sequencing Center for Infectious Disease"/>
            <person name="Wu L."/>
            <person name="Ma J."/>
        </authorList>
    </citation>
    <scope>NUCLEOTIDE SEQUENCE [LARGE SCALE GENOMIC DNA]</scope>
    <source>
        <strain evidence="2 3">JCM 14162</strain>
    </source>
</reference>
<feature type="chain" id="PRO_5047316470" evidence="1">
    <location>
        <begin position="23"/>
        <end position="117"/>
    </location>
</feature>
<keyword evidence="1" id="KW-0732">Signal</keyword>
<organism evidence="2 3">
    <name type="scientific">Parasphingorhabdus litoris</name>
    <dbReference type="NCBI Taxonomy" id="394733"/>
    <lineage>
        <taxon>Bacteria</taxon>
        <taxon>Pseudomonadati</taxon>
        <taxon>Pseudomonadota</taxon>
        <taxon>Alphaproteobacteria</taxon>
        <taxon>Sphingomonadales</taxon>
        <taxon>Sphingomonadaceae</taxon>
        <taxon>Parasphingorhabdus</taxon>
    </lineage>
</organism>
<keyword evidence="3" id="KW-1185">Reference proteome</keyword>
<evidence type="ECO:0000313" key="2">
    <source>
        <dbReference type="EMBL" id="GAA0464095.1"/>
    </source>
</evidence>
<dbReference type="RefSeq" id="WP_229954369.1">
    <property type="nucleotide sequence ID" value="NZ_BAAAEM010000002.1"/>
</dbReference>
<evidence type="ECO:0000256" key="1">
    <source>
        <dbReference type="SAM" id="SignalP"/>
    </source>
</evidence>
<gene>
    <name evidence="2" type="ORF">GCM10009096_00690</name>
</gene>
<sequence length="117" mass="12697">MTKLISLALAVITMAFPSLANAAASCGGPVTNVITYGTGDVMILGSWRGDWTVLCNVNQERLGIKPQTCFTWFSSISTAITENKDLYVYYTTINAPECATMPTYGNAPVPYYVRLAK</sequence>
<dbReference type="PROSITE" id="PS51257">
    <property type="entry name" value="PROKAR_LIPOPROTEIN"/>
    <property type="match status" value="1"/>
</dbReference>
<dbReference type="Proteomes" id="UP001500713">
    <property type="component" value="Unassembled WGS sequence"/>
</dbReference>
<evidence type="ECO:0000313" key="3">
    <source>
        <dbReference type="Proteomes" id="UP001500713"/>
    </source>
</evidence>
<protein>
    <submittedName>
        <fullName evidence="2">Uncharacterized protein</fullName>
    </submittedName>
</protein>
<comment type="caution">
    <text evidence="2">The sequence shown here is derived from an EMBL/GenBank/DDBJ whole genome shotgun (WGS) entry which is preliminary data.</text>
</comment>
<proteinExistence type="predicted"/>
<dbReference type="EMBL" id="BAAAEM010000002">
    <property type="protein sequence ID" value="GAA0464095.1"/>
    <property type="molecule type" value="Genomic_DNA"/>
</dbReference>
<accession>A0ABN0ZZR5</accession>
<name>A0ABN0ZZR5_9SPHN</name>
<feature type="signal peptide" evidence="1">
    <location>
        <begin position="1"/>
        <end position="22"/>
    </location>
</feature>